<evidence type="ECO:0000313" key="5">
    <source>
        <dbReference type="EMBL" id="NKQ51953.1"/>
    </source>
</evidence>
<evidence type="ECO:0000256" key="1">
    <source>
        <dbReference type="ARBA" id="ARBA00004370"/>
    </source>
</evidence>
<dbReference type="PANTHER" id="PTHR37042">
    <property type="entry name" value="OUTER MEMBRANE PROTEIN RV1973"/>
    <property type="match status" value="1"/>
</dbReference>
<dbReference type="PANTHER" id="PTHR37042:SF4">
    <property type="entry name" value="OUTER MEMBRANE PROTEIN RV1973"/>
    <property type="match status" value="1"/>
</dbReference>
<dbReference type="Proteomes" id="UP000715441">
    <property type="component" value="Unassembled WGS sequence"/>
</dbReference>
<keyword evidence="4" id="KW-1133">Transmembrane helix</keyword>
<keyword evidence="2 4" id="KW-0472">Membrane</keyword>
<proteinExistence type="predicted"/>
<evidence type="ECO:0000256" key="3">
    <source>
        <dbReference type="SAM" id="MobiDB-lite"/>
    </source>
</evidence>
<keyword evidence="6" id="KW-1185">Reference proteome</keyword>
<accession>A0ABX1IWU1</accession>
<dbReference type="EMBL" id="JAAXLS010000002">
    <property type="protein sequence ID" value="NKQ51953.1"/>
    <property type="molecule type" value="Genomic_DNA"/>
</dbReference>
<feature type="compositionally biased region" description="Basic and acidic residues" evidence="3">
    <location>
        <begin position="52"/>
        <end position="69"/>
    </location>
</feature>
<comment type="subcellular location">
    <subcellularLocation>
        <location evidence="1">Membrane</location>
    </subcellularLocation>
</comment>
<keyword evidence="4" id="KW-0812">Transmembrane</keyword>
<feature type="transmembrane region" description="Helical" evidence="4">
    <location>
        <begin position="76"/>
        <end position="98"/>
    </location>
</feature>
<reference evidence="5 6" key="1">
    <citation type="submission" date="2020-04" db="EMBL/GenBank/DDBJ databases">
        <title>Novel species.</title>
        <authorList>
            <person name="Teo W.F.A."/>
            <person name="Lipun K."/>
            <person name="Srisuk N."/>
            <person name="Duangmal K."/>
        </authorList>
    </citation>
    <scope>NUCLEOTIDE SEQUENCE [LARGE SCALE GENOMIC DNA]</scope>
    <source>
        <strain evidence="5 6">K13G38</strain>
    </source>
</reference>
<gene>
    <name evidence="5" type="ORF">HFP15_03550</name>
</gene>
<evidence type="ECO:0000313" key="6">
    <source>
        <dbReference type="Proteomes" id="UP000715441"/>
    </source>
</evidence>
<organism evidence="5 6">
    <name type="scientific">Amycolatopsis acididurans</name>
    <dbReference type="NCBI Taxonomy" id="2724524"/>
    <lineage>
        <taxon>Bacteria</taxon>
        <taxon>Bacillati</taxon>
        <taxon>Actinomycetota</taxon>
        <taxon>Actinomycetes</taxon>
        <taxon>Pseudonocardiales</taxon>
        <taxon>Pseudonocardiaceae</taxon>
        <taxon>Amycolatopsis</taxon>
    </lineage>
</organism>
<comment type="caution">
    <text evidence="5">The sequence shown here is derived from an EMBL/GenBank/DDBJ whole genome shotgun (WGS) entry which is preliminary data.</text>
</comment>
<protein>
    <recommendedName>
        <fullName evidence="7">Mce-associated membrane protein</fullName>
    </recommendedName>
</protein>
<evidence type="ECO:0008006" key="7">
    <source>
        <dbReference type="Google" id="ProtNLM"/>
    </source>
</evidence>
<evidence type="ECO:0000256" key="2">
    <source>
        <dbReference type="ARBA" id="ARBA00023136"/>
    </source>
</evidence>
<dbReference type="RefSeq" id="WP_168511401.1">
    <property type="nucleotide sequence ID" value="NZ_JAAXLS010000002.1"/>
</dbReference>
<evidence type="ECO:0000256" key="4">
    <source>
        <dbReference type="SAM" id="Phobius"/>
    </source>
</evidence>
<feature type="region of interest" description="Disordered" evidence="3">
    <location>
        <begin position="1"/>
        <end position="71"/>
    </location>
</feature>
<sequence length="234" mass="24564">MIDVEVSAEIPTGETTSEPAEIPSVAPRPSPRPRSAEGDDAQEPSAAGSDTATDHDADASERDQDEAGKARPRSRLYGWLIGALLLVCAGLAVVAALAGSAVLRGHNDDVDRAAATDAARTEVINVLTIDPKTVDADVQRIIDGSTGQFKNDFTSRKDVFTSVVKEQNVTSTGQVRAIGVESASDSQASVLVAATSSVTNSASSGQPQARDYRIRVQLQKEAGHWLAAQIEFVP</sequence>
<name>A0ABX1IWU1_9PSEU</name>